<accession>A0A4R6P4N6</accession>
<proteinExistence type="predicted"/>
<gene>
    <name evidence="1" type="ORF">DFR75_106125</name>
</gene>
<evidence type="ECO:0000313" key="1">
    <source>
        <dbReference type="EMBL" id="TDP32335.1"/>
    </source>
</evidence>
<dbReference type="EMBL" id="SNXK01000006">
    <property type="protein sequence ID" value="TDP32335.1"/>
    <property type="molecule type" value="Genomic_DNA"/>
</dbReference>
<dbReference type="Proteomes" id="UP000295087">
    <property type="component" value="Unassembled WGS sequence"/>
</dbReference>
<protein>
    <submittedName>
        <fullName evidence="1">Uncharacterized protein</fullName>
    </submittedName>
</protein>
<dbReference type="AlphaFoldDB" id="A0A4R6P4N6"/>
<reference evidence="1 2" key="1">
    <citation type="submission" date="2019-03" db="EMBL/GenBank/DDBJ databases">
        <title>Genomic Encyclopedia of Type Strains, Phase IV (KMG-IV): sequencing the most valuable type-strain genomes for metagenomic binning, comparative biology and taxonomic classification.</title>
        <authorList>
            <person name="Goeker M."/>
        </authorList>
    </citation>
    <scope>NUCLEOTIDE SEQUENCE [LARGE SCALE GENOMIC DNA]</scope>
    <source>
        <strain evidence="1 2">DSM 44496</strain>
    </source>
</reference>
<keyword evidence="2" id="KW-1185">Reference proteome</keyword>
<sequence>MKRGLITESHVVIYCDTCGDVLTDADGESICFDSTHQAVGFLNVKVSGWSYDGDRVTCDVCSGAVECLTNGHRWAPGWQQEIWPVTGDITACSTCGLIKSELEQEN</sequence>
<organism evidence="1 2">
    <name type="scientific">Nocardia ignorata</name>
    <dbReference type="NCBI Taxonomy" id="145285"/>
    <lineage>
        <taxon>Bacteria</taxon>
        <taxon>Bacillati</taxon>
        <taxon>Actinomycetota</taxon>
        <taxon>Actinomycetes</taxon>
        <taxon>Mycobacteriales</taxon>
        <taxon>Nocardiaceae</taxon>
        <taxon>Nocardia</taxon>
    </lineage>
</organism>
<name>A0A4R6P4N6_NOCIG</name>
<comment type="caution">
    <text evidence="1">The sequence shown here is derived from an EMBL/GenBank/DDBJ whole genome shotgun (WGS) entry which is preliminary data.</text>
</comment>
<evidence type="ECO:0000313" key="2">
    <source>
        <dbReference type="Proteomes" id="UP000295087"/>
    </source>
</evidence>
<dbReference type="RefSeq" id="WP_067494768.1">
    <property type="nucleotide sequence ID" value="NZ_SNXK01000006.1"/>
</dbReference>